<evidence type="ECO:0000313" key="9">
    <source>
        <dbReference type="EMBL" id="TCZ76412.1"/>
    </source>
</evidence>
<proteinExistence type="inferred from homology"/>
<dbReference type="EMBL" id="SKFG01000013">
    <property type="protein sequence ID" value="TCZ76412.1"/>
    <property type="molecule type" value="Genomic_DNA"/>
</dbReference>
<protein>
    <submittedName>
        <fullName evidence="9">ABC transporter permease</fullName>
    </submittedName>
</protein>
<dbReference type="PANTHER" id="PTHR43386:SF1">
    <property type="entry name" value="D,D-DIPEPTIDE TRANSPORT SYSTEM PERMEASE PROTEIN DDPC-RELATED"/>
    <property type="match status" value="1"/>
</dbReference>
<dbReference type="Gene3D" id="1.10.3720.10">
    <property type="entry name" value="MetI-like"/>
    <property type="match status" value="1"/>
</dbReference>
<dbReference type="InterPro" id="IPR053523">
    <property type="entry name" value="Oligopeptide_permease_AppC"/>
</dbReference>
<evidence type="ECO:0000256" key="7">
    <source>
        <dbReference type="RuleBase" id="RU363032"/>
    </source>
</evidence>
<evidence type="ECO:0000256" key="3">
    <source>
        <dbReference type="ARBA" id="ARBA00022475"/>
    </source>
</evidence>
<feature type="transmembrane region" description="Helical" evidence="7">
    <location>
        <begin position="267"/>
        <end position="288"/>
    </location>
</feature>
<dbReference type="GO" id="GO:0055085">
    <property type="term" value="P:transmembrane transport"/>
    <property type="evidence" value="ECO:0007669"/>
    <property type="project" value="InterPro"/>
</dbReference>
<dbReference type="CDD" id="cd06261">
    <property type="entry name" value="TM_PBP2"/>
    <property type="match status" value="1"/>
</dbReference>
<dbReference type="InterPro" id="IPR025966">
    <property type="entry name" value="OppC_N"/>
</dbReference>
<accession>A0A4V2WNQ5</accession>
<evidence type="ECO:0000259" key="8">
    <source>
        <dbReference type="PROSITE" id="PS50928"/>
    </source>
</evidence>
<keyword evidence="5 7" id="KW-1133">Transmembrane helix</keyword>
<keyword evidence="3" id="KW-1003">Cell membrane</keyword>
<organism evidence="9 10">
    <name type="scientific">Paenibacillus albiflavus</name>
    <dbReference type="NCBI Taxonomy" id="2545760"/>
    <lineage>
        <taxon>Bacteria</taxon>
        <taxon>Bacillati</taxon>
        <taxon>Bacillota</taxon>
        <taxon>Bacilli</taxon>
        <taxon>Bacillales</taxon>
        <taxon>Paenibacillaceae</taxon>
        <taxon>Paenibacillus</taxon>
    </lineage>
</organism>
<dbReference type="Proteomes" id="UP000295418">
    <property type="component" value="Unassembled WGS sequence"/>
</dbReference>
<evidence type="ECO:0000256" key="1">
    <source>
        <dbReference type="ARBA" id="ARBA00004651"/>
    </source>
</evidence>
<reference evidence="9 10" key="1">
    <citation type="submission" date="2019-03" db="EMBL/GenBank/DDBJ databases">
        <authorList>
            <person name="Kim M.K.M."/>
        </authorList>
    </citation>
    <scope>NUCLEOTIDE SEQUENCE [LARGE SCALE GENOMIC DNA]</scope>
    <source>
        <strain evidence="9 10">18JY21-1</strain>
    </source>
</reference>
<dbReference type="InterPro" id="IPR035906">
    <property type="entry name" value="MetI-like_sf"/>
</dbReference>
<feature type="transmembrane region" description="Helical" evidence="7">
    <location>
        <begin position="135"/>
        <end position="155"/>
    </location>
</feature>
<dbReference type="GO" id="GO:0005886">
    <property type="term" value="C:plasma membrane"/>
    <property type="evidence" value="ECO:0007669"/>
    <property type="project" value="UniProtKB-SubCell"/>
</dbReference>
<keyword evidence="2 7" id="KW-0813">Transport</keyword>
<keyword evidence="4 7" id="KW-0812">Transmembrane</keyword>
<dbReference type="PANTHER" id="PTHR43386">
    <property type="entry name" value="OLIGOPEPTIDE TRANSPORT SYSTEM PERMEASE PROTEIN APPC"/>
    <property type="match status" value="1"/>
</dbReference>
<name>A0A4V2WNQ5_9BACL</name>
<evidence type="ECO:0000313" key="10">
    <source>
        <dbReference type="Proteomes" id="UP000295418"/>
    </source>
</evidence>
<keyword evidence="10" id="KW-1185">Reference proteome</keyword>
<dbReference type="SUPFAM" id="SSF161098">
    <property type="entry name" value="MetI-like"/>
    <property type="match status" value="1"/>
</dbReference>
<comment type="subcellular location">
    <subcellularLocation>
        <location evidence="1 7">Cell membrane</location>
        <topology evidence="1 7">Multi-pass membrane protein</topology>
    </subcellularLocation>
</comment>
<comment type="similarity">
    <text evidence="7">Belongs to the binding-protein-dependent transport system permease family.</text>
</comment>
<feature type="transmembrane region" description="Helical" evidence="7">
    <location>
        <begin position="100"/>
        <end position="123"/>
    </location>
</feature>
<dbReference type="InterPro" id="IPR050366">
    <property type="entry name" value="BP-dependent_transpt_permease"/>
</dbReference>
<feature type="domain" description="ABC transmembrane type-1" evidence="8">
    <location>
        <begin position="100"/>
        <end position="288"/>
    </location>
</feature>
<evidence type="ECO:0000256" key="2">
    <source>
        <dbReference type="ARBA" id="ARBA00022448"/>
    </source>
</evidence>
<dbReference type="InterPro" id="IPR000515">
    <property type="entry name" value="MetI-like"/>
</dbReference>
<dbReference type="Pfam" id="PF12911">
    <property type="entry name" value="OppC_N"/>
    <property type="match status" value="1"/>
</dbReference>
<keyword evidence="6 7" id="KW-0472">Membrane</keyword>
<dbReference type="PROSITE" id="PS50928">
    <property type="entry name" value="ABC_TM1"/>
    <property type="match status" value="1"/>
</dbReference>
<dbReference type="NCBIfam" id="NF045476">
    <property type="entry name" value="Opp4C"/>
    <property type="match status" value="1"/>
</dbReference>
<evidence type="ECO:0000256" key="4">
    <source>
        <dbReference type="ARBA" id="ARBA00022692"/>
    </source>
</evidence>
<evidence type="ECO:0000256" key="5">
    <source>
        <dbReference type="ARBA" id="ARBA00022989"/>
    </source>
</evidence>
<feature type="transmembrane region" description="Helical" evidence="7">
    <location>
        <begin position="161"/>
        <end position="179"/>
    </location>
</feature>
<dbReference type="OrthoDB" id="9797472at2"/>
<comment type="caution">
    <text evidence="9">The sequence shown here is derived from an EMBL/GenBank/DDBJ whole genome shotgun (WGS) entry which is preliminary data.</text>
</comment>
<gene>
    <name evidence="9" type="ORF">E0485_14090</name>
</gene>
<evidence type="ECO:0000256" key="6">
    <source>
        <dbReference type="ARBA" id="ARBA00023136"/>
    </source>
</evidence>
<dbReference type="Pfam" id="PF00528">
    <property type="entry name" value="BPD_transp_1"/>
    <property type="match status" value="1"/>
</dbReference>
<sequence>MTTTPQSVKSATALSPKKHASPWLIAFKHFISNRQAVISLSFILIVALVCILAPLLTSNDPVKINLRLINKPPSAEHWLGTDKGGRDILTRLLYGGQTTLLIAFSISFFVTTFGTFVGAVAGFYGGKIDSALMRFTDFVLIFPFLIFVIVLKTIFTESGVGILIFVISVLSWGGAARLVRGKILSEKENEYILSAISIGCSPFKVITKHLLPNVISTVIVQAILIIASMIAAETGLSYLGFGVPANVPSWGNMMSDAISPEVIKNQWWVWAPSGILITGTILAINFVGEGLKIAFNPKKT</sequence>
<dbReference type="AlphaFoldDB" id="A0A4V2WNQ5"/>
<feature type="transmembrane region" description="Helical" evidence="7">
    <location>
        <begin position="36"/>
        <end position="56"/>
    </location>
</feature>
<feature type="transmembrane region" description="Helical" evidence="7">
    <location>
        <begin position="210"/>
        <end position="232"/>
    </location>
</feature>